<dbReference type="Proteomes" id="UP000038045">
    <property type="component" value="Unplaced"/>
</dbReference>
<dbReference type="Pfam" id="PF17619">
    <property type="entry name" value="SCVP"/>
    <property type="match status" value="1"/>
</dbReference>
<accession>A0A0N4ZQJ6</accession>
<protein>
    <submittedName>
        <fullName evidence="3">CG8661 protein</fullName>
    </submittedName>
</protein>
<evidence type="ECO:0000313" key="3">
    <source>
        <dbReference type="WBParaSite" id="PTRK_0001079300.1"/>
    </source>
</evidence>
<dbReference type="WBParaSite" id="PTRK_0001079300.1">
    <property type="protein sequence ID" value="PTRK_0001079300.1"/>
    <property type="gene ID" value="PTRK_0001079300"/>
</dbReference>
<name>A0A0N4ZQJ6_PARTI</name>
<organism evidence="2 3">
    <name type="scientific">Parastrongyloides trichosuri</name>
    <name type="common">Possum-specific nematode worm</name>
    <dbReference type="NCBI Taxonomy" id="131310"/>
    <lineage>
        <taxon>Eukaryota</taxon>
        <taxon>Metazoa</taxon>
        <taxon>Ecdysozoa</taxon>
        <taxon>Nematoda</taxon>
        <taxon>Chromadorea</taxon>
        <taxon>Rhabditida</taxon>
        <taxon>Tylenchina</taxon>
        <taxon>Panagrolaimomorpha</taxon>
        <taxon>Strongyloidoidea</taxon>
        <taxon>Strongyloididae</taxon>
        <taxon>Parastrongyloides</taxon>
    </lineage>
</organism>
<keyword evidence="1" id="KW-0732">Signal</keyword>
<keyword evidence="2" id="KW-1185">Reference proteome</keyword>
<proteinExistence type="predicted"/>
<reference evidence="3" key="1">
    <citation type="submission" date="2017-02" db="UniProtKB">
        <authorList>
            <consortium name="WormBaseParasite"/>
        </authorList>
    </citation>
    <scope>IDENTIFICATION</scope>
</reference>
<evidence type="ECO:0000313" key="2">
    <source>
        <dbReference type="Proteomes" id="UP000038045"/>
    </source>
</evidence>
<evidence type="ECO:0000256" key="1">
    <source>
        <dbReference type="SAM" id="SignalP"/>
    </source>
</evidence>
<dbReference type="InterPro" id="IPR035126">
    <property type="entry name" value="SCVP"/>
</dbReference>
<feature type="signal peptide" evidence="1">
    <location>
        <begin position="1"/>
        <end position="18"/>
    </location>
</feature>
<sequence length="149" mass="16271">MQFFNLIILASFIAVINACAQTRTVTSATAAPTTVVGRKRRSVDESIKVTFKSSMEYKNDSQMDQFEKLVNAQLTTLFASNLALSETMKNSSNISKINNGKFSTTVTIPESSSACNQVISSVVDILKNDSFIQSIDIQCGEEEPVTISK</sequence>
<dbReference type="AlphaFoldDB" id="A0A0N4ZQJ6"/>
<feature type="chain" id="PRO_5005892127" evidence="1">
    <location>
        <begin position="19"/>
        <end position="149"/>
    </location>
</feature>